<dbReference type="Gene3D" id="3.30.559.10">
    <property type="entry name" value="Chloramphenicol acetyltransferase-like domain"/>
    <property type="match status" value="2"/>
</dbReference>
<protein>
    <submittedName>
        <fullName evidence="4">Uncharacterized protein</fullName>
    </submittedName>
</protein>
<dbReference type="EMBL" id="JABTTQ020001828">
    <property type="protein sequence ID" value="KAK6128116.1"/>
    <property type="molecule type" value="Genomic_DNA"/>
</dbReference>
<keyword evidence="2" id="KW-0808">Transferase</keyword>
<dbReference type="InterPro" id="IPR023213">
    <property type="entry name" value="CAT-like_dom_sf"/>
</dbReference>
<evidence type="ECO:0000256" key="1">
    <source>
        <dbReference type="ARBA" id="ARBA00009861"/>
    </source>
</evidence>
<gene>
    <name evidence="4" type="ORF">DH2020_038147</name>
</gene>
<dbReference type="PANTHER" id="PTHR31623">
    <property type="entry name" value="F21J9.9"/>
    <property type="match status" value="1"/>
</dbReference>
<comment type="caution">
    <text evidence="4">The sequence shown here is derived from an EMBL/GenBank/DDBJ whole genome shotgun (WGS) entry which is preliminary data.</text>
</comment>
<evidence type="ECO:0000313" key="5">
    <source>
        <dbReference type="Proteomes" id="UP001318860"/>
    </source>
</evidence>
<reference evidence="4 5" key="1">
    <citation type="journal article" date="2021" name="Comput. Struct. Biotechnol. J.">
        <title>De novo genome assembly of the potent medicinal plant Rehmannia glutinosa using nanopore technology.</title>
        <authorList>
            <person name="Ma L."/>
            <person name="Dong C."/>
            <person name="Song C."/>
            <person name="Wang X."/>
            <person name="Zheng X."/>
            <person name="Niu Y."/>
            <person name="Chen S."/>
            <person name="Feng W."/>
        </authorList>
    </citation>
    <scope>NUCLEOTIDE SEQUENCE [LARGE SCALE GENOMIC DNA]</scope>
    <source>
        <strain evidence="4">DH-2019</strain>
    </source>
</reference>
<evidence type="ECO:0000313" key="4">
    <source>
        <dbReference type="EMBL" id="KAK6128116.1"/>
    </source>
</evidence>
<name>A0ABR0V0P2_REHGL</name>
<organism evidence="4 5">
    <name type="scientific">Rehmannia glutinosa</name>
    <name type="common">Chinese foxglove</name>
    <dbReference type="NCBI Taxonomy" id="99300"/>
    <lineage>
        <taxon>Eukaryota</taxon>
        <taxon>Viridiplantae</taxon>
        <taxon>Streptophyta</taxon>
        <taxon>Embryophyta</taxon>
        <taxon>Tracheophyta</taxon>
        <taxon>Spermatophyta</taxon>
        <taxon>Magnoliopsida</taxon>
        <taxon>eudicotyledons</taxon>
        <taxon>Gunneridae</taxon>
        <taxon>Pentapetalae</taxon>
        <taxon>asterids</taxon>
        <taxon>lamiids</taxon>
        <taxon>Lamiales</taxon>
        <taxon>Orobanchaceae</taxon>
        <taxon>Rehmannieae</taxon>
        <taxon>Rehmannia</taxon>
    </lineage>
</organism>
<dbReference type="Proteomes" id="UP001318860">
    <property type="component" value="Unassembled WGS sequence"/>
</dbReference>
<evidence type="ECO:0000256" key="2">
    <source>
        <dbReference type="ARBA" id="ARBA00022679"/>
    </source>
</evidence>
<sequence length="426" mass="47254">MKVNVISRKLIKPSTPTPQNLNKYKISFTDELSPPMNISVILFYPSNPKPILIEESLAKILPQFYPFAGRYIKKDHFVDCNDEGAEFVEAEAFNVELFDLIANTKNDQLNHLLSRQSYQVDNATDPLLSIQITKFKCGGLVISVTVSHTIADVSSIGTFIAAWSNANNPPEGDKTITIGPSFNSPMLFPGKNLENQMEQIKTRDPNIVVKRLLFNKEAIESLRSELNGDDGLFISRVRVVSGLIAKALIGVEIAKHGKSKACVIAQAVNIRGRTIPPLPKHSCGNLAIPSVTKTKDNHIMGFHELVCLLGGAIDKTIADCAEILSLGTEDGCNVIFQSVAKMNERSESGEEMKVLLFSDWSRFGFYEADFGWGKPIWTGIGTMPAQNVTILMDNKEGDGIEAWLHLNHNDWPYLEQDDQMKLFMIA</sequence>
<proteinExistence type="inferred from homology"/>
<keyword evidence="5" id="KW-1185">Reference proteome</keyword>
<dbReference type="Pfam" id="PF02458">
    <property type="entry name" value="Transferase"/>
    <property type="match status" value="1"/>
</dbReference>
<accession>A0ABR0V0P2</accession>
<evidence type="ECO:0000256" key="3">
    <source>
        <dbReference type="ARBA" id="ARBA00023315"/>
    </source>
</evidence>
<keyword evidence="3" id="KW-0012">Acyltransferase</keyword>
<dbReference type="PANTHER" id="PTHR31623:SF70">
    <property type="entry name" value="TRANSFERASE, CHLORAMPHENICOL ACETYLTRANSFERASE-LIKE DOMAIN PROTEIN"/>
    <property type="match status" value="1"/>
</dbReference>
<comment type="similarity">
    <text evidence="1">Belongs to the plant acyltransferase family.</text>
</comment>